<keyword evidence="13" id="KW-0969">Cilium</keyword>
<dbReference type="EMBL" id="QVTE01000005">
    <property type="protein sequence ID" value="RFU71283.1"/>
    <property type="molecule type" value="Genomic_DNA"/>
</dbReference>
<dbReference type="InterPro" id="IPR006182">
    <property type="entry name" value="FliF_N_dom"/>
</dbReference>
<dbReference type="RefSeq" id="WP_117324965.1">
    <property type="nucleotide sequence ID" value="NZ_QVTE01000005.1"/>
</dbReference>
<evidence type="ECO:0000256" key="1">
    <source>
        <dbReference type="ARBA" id="ARBA00004117"/>
    </source>
</evidence>
<comment type="subcellular location">
    <subcellularLocation>
        <location evidence="1 9">Bacterial flagellum basal body</location>
    </subcellularLocation>
    <subcellularLocation>
        <location evidence="2">Cell membrane</location>
        <topology evidence="2">Multi-pass membrane protein</topology>
    </subcellularLocation>
</comment>
<feature type="domain" description="Flagellar M-ring N-terminal" evidence="11">
    <location>
        <begin position="46"/>
        <end position="219"/>
    </location>
</feature>
<dbReference type="PANTHER" id="PTHR30046:SF0">
    <property type="entry name" value="FLAGELLAR M-RING PROTEIN"/>
    <property type="match status" value="1"/>
</dbReference>
<comment type="function">
    <text evidence="9">The M ring may be actively involved in energy transduction.</text>
</comment>
<dbReference type="Proteomes" id="UP000264541">
    <property type="component" value="Unassembled WGS sequence"/>
</dbReference>
<dbReference type="NCBIfam" id="TIGR00206">
    <property type="entry name" value="fliF"/>
    <property type="match status" value="1"/>
</dbReference>
<dbReference type="GO" id="GO:0009431">
    <property type="term" value="C:bacterial-type flagellum basal body, MS ring"/>
    <property type="evidence" value="ECO:0007669"/>
    <property type="project" value="InterPro"/>
</dbReference>
<evidence type="ECO:0000259" key="11">
    <source>
        <dbReference type="Pfam" id="PF01514"/>
    </source>
</evidence>
<dbReference type="PRINTS" id="PR01009">
    <property type="entry name" value="FLGMRINGFLIF"/>
</dbReference>
<comment type="caution">
    <text evidence="13">The sequence shown here is derived from an EMBL/GenBank/DDBJ whole genome shotgun (WGS) entry which is preliminary data.</text>
</comment>
<protein>
    <recommendedName>
        <fullName evidence="9">Flagellar M-ring protein</fullName>
    </recommendedName>
</protein>
<dbReference type="Pfam" id="PF01514">
    <property type="entry name" value="YscJ_FliF"/>
    <property type="match status" value="1"/>
</dbReference>
<dbReference type="AlphaFoldDB" id="A0A372LSW8"/>
<dbReference type="OrthoDB" id="9807026at2"/>
<dbReference type="GO" id="GO:0005886">
    <property type="term" value="C:plasma membrane"/>
    <property type="evidence" value="ECO:0007669"/>
    <property type="project" value="UniProtKB-SubCell"/>
</dbReference>
<dbReference type="PIRSF" id="PIRSF004862">
    <property type="entry name" value="FliF"/>
    <property type="match status" value="1"/>
</dbReference>
<evidence type="ECO:0000256" key="4">
    <source>
        <dbReference type="ARBA" id="ARBA00022475"/>
    </source>
</evidence>
<evidence type="ECO:0000313" key="13">
    <source>
        <dbReference type="EMBL" id="RFU71283.1"/>
    </source>
</evidence>
<feature type="transmembrane region" description="Helical" evidence="10">
    <location>
        <begin position="447"/>
        <end position="468"/>
    </location>
</feature>
<dbReference type="Gene3D" id="3.30.300.30">
    <property type="match status" value="1"/>
</dbReference>
<evidence type="ECO:0000256" key="6">
    <source>
        <dbReference type="ARBA" id="ARBA00022989"/>
    </source>
</evidence>
<keyword evidence="6 10" id="KW-1133">Transmembrane helix</keyword>
<dbReference type="GO" id="GO:0003774">
    <property type="term" value="F:cytoskeletal motor activity"/>
    <property type="evidence" value="ECO:0007669"/>
    <property type="project" value="InterPro"/>
</dbReference>
<keyword evidence="13" id="KW-0966">Cell projection</keyword>
<comment type="similarity">
    <text evidence="3 9">Belongs to the FliF family.</text>
</comment>
<organism evidence="13 14">
    <name type="scientific">Peribacillus saganii</name>
    <dbReference type="NCBI Taxonomy" id="2303992"/>
    <lineage>
        <taxon>Bacteria</taxon>
        <taxon>Bacillati</taxon>
        <taxon>Bacillota</taxon>
        <taxon>Bacilli</taxon>
        <taxon>Bacillales</taxon>
        <taxon>Bacillaceae</taxon>
        <taxon>Peribacillus</taxon>
    </lineage>
</organism>
<proteinExistence type="inferred from homology"/>
<evidence type="ECO:0000256" key="3">
    <source>
        <dbReference type="ARBA" id="ARBA00007971"/>
    </source>
</evidence>
<evidence type="ECO:0000256" key="9">
    <source>
        <dbReference type="PIRNR" id="PIRNR004862"/>
    </source>
</evidence>
<keyword evidence="4" id="KW-1003">Cell membrane</keyword>
<evidence type="ECO:0000256" key="2">
    <source>
        <dbReference type="ARBA" id="ARBA00004651"/>
    </source>
</evidence>
<reference evidence="13 14" key="1">
    <citation type="submission" date="2018-08" db="EMBL/GenBank/DDBJ databases">
        <title>Bacillus chawlae sp. nov., Bacillus glennii sp. nov., and Bacillus saganii sp. nov. Isolated from the Vehicle Assembly Building at Kennedy Space Center where the Viking Spacecraft were Assembled.</title>
        <authorList>
            <person name="Seuylemezian A."/>
            <person name="Vaishampayan P."/>
        </authorList>
    </citation>
    <scope>NUCLEOTIDE SEQUENCE [LARGE SCALE GENOMIC DNA]</scope>
    <source>
        <strain evidence="13 14">V47-23a</strain>
    </source>
</reference>
<dbReference type="InterPro" id="IPR000067">
    <property type="entry name" value="FlgMring_FliF"/>
</dbReference>
<accession>A0A372LSW8</accession>
<keyword evidence="13" id="KW-0282">Flagellum</keyword>
<keyword evidence="5 10" id="KW-0812">Transmembrane</keyword>
<keyword evidence="8 9" id="KW-0975">Bacterial flagellum</keyword>
<keyword evidence="14" id="KW-1185">Reference proteome</keyword>
<dbReference type="InterPro" id="IPR013556">
    <property type="entry name" value="Flag_M-ring_C"/>
</dbReference>
<gene>
    <name evidence="13" type="primary">fliF</name>
    <name evidence="13" type="ORF">D0469_01880</name>
</gene>
<dbReference type="InterPro" id="IPR045851">
    <property type="entry name" value="AMP-bd_C_sf"/>
</dbReference>
<evidence type="ECO:0000256" key="8">
    <source>
        <dbReference type="ARBA" id="ARBA00023143"/>
    </source>
</evidence>
<dbReference type="GO" id="GO:0071973">
    <property type="term" value="P:bacterial-type flagellum-dependent cell motility"/>
    <property type="evidence" value="ECO:0007669"/>
    <property type="project" value="InterPro"/>
</dbReference>
<sequence length="531" mass="58511">MNEKIIALRNKITGFWAGRSRSQKMMMIGSAVIVLLLVAVASILASRTTMVPLYSNLSPSETGTIKESLDGRGIQSEIAEGGTTILVPEESVDSLKVELAAEGLPKSGSIDYSFFGQNAGIGMTDNEFNVLKLDAMQTELADLIKGIEGVEDASVMITLPEKGVFVNQTSEEASASIVLNTKPGYQFEEAQIKALYHLVSKSVPNLPTDNIVIMNQFFEYFDLKNDNNLQPGAAFAAQHEIKKEIERDIQRQVQNMLGTLMGRDKVVVSVTADMDFTQENREENLVAPVDEENMEGIAISAQRITETFTGNGAAAGGPTAAGGADDPVGTYQEGMNGNGDYEKLEETINNEVNRIKKQVVESPYKIRDLGIQVMVEPPTPDDPATLPQERVDDITRVLSTIVRTSIDKETTGEQLTDEAVASKIAVSVQPFNGKVEFAEEQQPFLPLWAYIVGGVLLLAIIILLILFIRSRRKTDEEEEEYVLEEQTNLEVEDISKEQESEASLKRKQLEKLAKEKPEEFAKLLRSWIAED</sequence>
<evidence type="ECO:0000313" key="14">
    <source>
        <dbReference type="Proteomes" id="UP000264541"/>
    </source>
</evidence>
<dbReference type="Pfam" id="PF08345">
    <property type="entry name" value="YscJ_FliF_C"/>
    <property type="match status" value="1"/>
</dbReference>
<evidence type="ECO:0000256" key="7">
    <source>
        <dbReference type="ARBA" id="ARBA00023136"/>
    </source>
</evidence>
<evidence type="ECO:0000259" key="12">
    <source>
        <dbReference type="Pfam" id="PF08345"/>
    </source>
</evidence>
<keyword evidence="7 10" id="KW-0472">Membrane</keyword>
<feature type="domain" description="Flagellar M-ring C-terminal" evidence="12">
    <location>
        <begin position="257"/>
        <end position="399"/>
    </location>
</feature>
<name>A0A372LSW8_9BACI</name>
<evidence type="ECO:0000256" key="10">
    <source>
        <dbReference type="SAM" id="Phobius"/>
    </source>
</evidence>
<evidence type="ECO:0000256" key="5">
    <source>
        <dbReference type="ARBA" id="ARBA00022692"/>
    </source>
</evidence>
<dbReference type="InterPro" id="IPR043427">
    <property type="entry name" value="YscJ/FliF"/>
</dbReference>
<dbReference type="PANTHER" id="PTHR30046">
    <property type="entry name" value="FLAGELLAR M-RING PROTEIN"/>
    <property type="match status" value="1"/>
</dbReference>